<dbReference type="NCBIfam" id="NF007174">
    <property type="entry name" value="PRK09605.1"/>
    <property type="match status" value="1"/>
</dbReference>
<comment type="cofactor">
    <cofactor evidence="9">
        <name>Fe(2+)</name>
        <dbReference type="ChEBI" id="CHEBI:29033"/>
    </cofactor>
    <text evidence="9">Binds 1 Fe(2+) ion per subunit.</text>
</comment>
<keyword evidence="12" id="KW-1185">Reference proteome</keyword>
<protein>
    <recommendedName>
        <fullName evidence="9">tRNA N6-adenosine threonylcarbamoyltransferase</fullName>
        <ecNumber evidence="9">2.3.1.234</ecNumber>
    </recommendedName>
    <alternativeName>
        <fullName evidence="9">N6-L-threonylcarbamoyladenine synthase</fullName>
        <shortName evidence="9">t(6)A synthase</shortName>
    </alternativeName>
    <alternativeName>
        <fullName evidence="9">t(6)A37 threonylcarbamoyladenosine biosynthesis protein Kae1</fullName>
    </alternativeName>
    <alternativeName>
        <fullName evidence="9">tRNA threonylcarbamoyladenosine biosynthesis protein Kae1</fullName>
    </alternativeName>
</protein>
<feature type="binding site" evidence="9">
    <location>
        <position position="179"/>
    </location>
    <ligand>
        <name>substrate</name>
    </ligand>
</feature>
<evidence type="ECO:0000256" key="7">
    <source>
        <dbReference type="ARBA" id="ARBA00023315"/>
    </source>
</evidence>
<name>A0A832V4M8_9ARCH</name>
<dbReference type="SUPFAM" id="SSF53067">
    <property type="entry name" value="Actin-like ATPase domain"/>
    <property type="match status" value="1"/>
</dbReference>
<dbReference type="HAMAP" id="MF_01446">
    <property type="entry name" value="Kae1"/>
    <property type="match status" value="1"/>
</dbReference>
<dbReference type="InterPro" id="IPR034680">
    <property type="entry name" value="Kae1_archaea_euk"/>
</dbReference>
<dbReference type="InterPro" id="IPR000905">
    <property type="entry name" value="Gcp-like_dom"/>
</dbReference>
<dbReference type="CDD" id="cd24131">
    <property type="entry name" value="ASKHA_NBD_Kae1_arch_bac"/>
    <property type="match status" value="1"/>
</dbReference>
<comment type="function">
    <text evidence="9">Required for the formation of a threonylcarbamoyl group on adenosine at position 37 (t(6)A37) in tRNAs that read codons beginning with adenine. Is probably involved in the transfer of the threonylcarbamoyl moiety of threonylcarbamoyl-AMP (TC-AMP) to the N6 group of A37.</text>
</comment>
<feature type="binding site" evidence="9">
    <location>
        <position position="162"/>
    </location>
    <ligand>
        <name>substrate</name>
    </ligand>
</feature>
<evidence type="ECO:0000256" key="8">
    <source>
        <dbReference type="ARBA" id="ARBA00048117"/>
    </source>
</evidence>
<feature type="binding site" evidence="9">
    <location>
        <position position="288"/>
    </location>
    <ligand>
        <name>Fe cation</name>
        <dbReference type="ChEBI" id="CHEBI:24875"/>
    </ligand>
</feature>
<dbReference type="NCBIfam" id="TIGR00329">
    <property type="entry name" value="gcp_kae1"/>
    <property type="match status" value="1"/>
</dbReference>
<dbReference type="PRINTS" id="PR00789">
    <property type="entry name" value="OSIALOPTASE"/>
</dbReference>
<evidence type="ECO:0000256" key="3">
    <source>
        <dbReference type="ARBA" id="ARBA00022679"/>
    </source>
</evidence>
<evidence type="ECO:0000313" key="11">
    <source>
        <dbReference type="EMBL" id="HIK00837.1"/>
    </source>
</evidence>
<dbReference type="InterPro" id="IPR043129">
    <property type="entry name" value="ATPase_NBD"/>
</dbReference>
<evidence type="ECO:0000256" key="1">
    <source>
        <dbReference type="ARBA" id="ARBA00004496"/>
    </source>
</evidence>
<dbReference type="InterPro" id="IPR017861">
    <property type="entry name" value="KAE1/TsaD"/>
</dbReference>
<dbReference type="EC" id="2.3.1.234" evidence="9"/>
<dbReference type="GO" id="GO:0000408">
    <property type="term" value="C:EKC/KEOPS complex"/>
    <property type="evidence" value="ECO:0007669"/>
    <property type="project" value="InterPro"/>
</dbReference>
<keyword evidence="3 9" id="KW-0808">Transferase</keyword>
<keyword evidence="2 9" id="KW-0963">Cytoplasm</keyword>
<dbReference type="Gene3D" id="3.30.420.40">
    <property type="match status" value="2"/>
</dbReference>
<feature type="binding site" evidence="9">
    <location>
        <position position="260"/>
    </location>
    <ligand>
        <name>substrate</name>
    </ligand>
</feature>
<evidence type="ECO:0000313" key="12">
    <source>
        <dbReference type="Proteomes" id="UP000646946"/>
    </source>
</evidence>
<dbReference type="GO" id="GO:0005506">
    <property type="term" value="F:iron ion binding"/>
    <property type="evidence" value="ECO:0007669"/>
    <property type="project" value="UniProtKB-UniRule"/>
</dbReference>
<evidence type="ECO:0000259" key="10">
    <source>
        <dbReference type="Pfam" id="PF00814"/>
    </source>
</evidence>
<dbReference type="NCBIfam" id="TIGR03722">
    <property type="entry name" value="arch_KAE1"/>
    <property type="match status" value="1"/>
</dbReference>
<keyword evidence="6 9" id="KW-0408">Iron</keyword>
<dbReference type="GO" id="GO:0002949">
    <property type="term" value="P:tRNA threonylcarbamoyladenosine modification"/>
    <property type="evidence" value="ECO:0007669"/>
    <property type="project" value="UniProtKB-UniRule"/>
</dbReference>
<comment type="similarity">
    <text evidence="9">Belongs to the KAE1 / TsaD family.</text>
</comment>
<organism evidence="11 12">
    <name type="scientific">Candidatus Naiadarchaeum limnaeum</name>
    <dbReference type="NCBI Taxonomy" id="2756139"/>
    <lineage>
        <taxon>Archaea</taxon>
        <taxon>Candidatus Undinarchaeota</taxon>
        <taxon>Candidatus Undinarchaeia</taxon>
        <taxon>Candidatus Naiadarchaeales</taxon>
        <taxon>Candidatus Naiadarchaeaceae</taxon>
        <taxon>Candidatus Naiadarchaeum</taxon>
    </lineage>
</organism>
<dbReference type="PANTHER" id="PTHR11735:SF14">
    <property type="entry name" value="TRNA N6-ADENOSINE THREONYLCARBAMOYLTRANSFERASE"/>
    <property type="match status" value="1"/>
</dbReference>
<dbReference type="Proteomes" id="UP000646946">
    <property type="component" value="Unassembled WGS sequence"/>
</dbReference>
<feature type="binding site" evidence="9">
    <location>
        <position position="175"/>
    </location>
    <ligand>
        <name>substrate</name>
    </ligand>
</feature>
<comment type="caution">
    <text evidence="11">The sequence shown here is derived from an EMBL/GenBank/DDBJ whole genome shotgun (WGS) entry which is preliminary data.</text>
</comment>
<sequence length="328" mass="35607">MALVLGVESTAHTIGIGIVNTEGKILADARATYFPKKGGILPREAADFISENYSKVLKEALAQAKVSLKEIDCFAFSQGPGLGGCLKIGSNVTRYLAIKHKKPLIGVVHGIGHIEIGKLLTEAKDPVILYVSGGNTQVIALSGGRYRVFGETLDIPIGNCLDQFALQVGLKHPGGPEVEKLALKGKNYIELPYIVKGMDLSFTGLLTSAMKLHKTGKYSLEDLAFSLQETAYAMLIEVTERAMAHTNKKEVLIVGGVAANKRFCEMLEIMAKERNAKAYYVPMKYAADNGTMIAWAGALMLKSGVKQELSKTSVRQKFRPDEVDVTWT</sequence>
<feature type="binding site" evidence="9">
    <location>
        <begin position="130"/>
        <end position="134"/>
    </location>
    <ligand>
        <name>substrate</name>
    </ligand>
</feature>
<evidence type="ECO:0000256" key="6">
    <source>
        <dbReference type="ARBA" id="ARBA00023004"/>
    </source>
</evidence>
<reference evidence="11 12" key="1">
    <citation type="journal article" name="Nat. Commun.">
        <title>Undinarchaeota illuminate DPANN phylogeny and the impact of gene transfer on archaeal evolution.</title>
        <authorList>
            <person name="Dombrowski N."/>
            <person name="Williams T.A."/>
            <person name="Sun J."/>
            <person name="Woodcroft B.J."/>
            <person name="Lee J.H."/>
            <person name="Minh B.Q."/>
            <person name="Rinke C."/>
            <person name="Spang A."/>
        </authorList>
    </citation>
    <scope>NUCLEOTIDE SEQUENCE [LARGE SCALE GENOMIC DNA]</scope>
    <source>
        <strain evidence="11">MAG_bin1129</strain>
    </source>
</reference>
<dbReference type="GO" id="GO:0061711">
    <property type="term" value="F:tRNA N(6)-L-threonylcarbamoyladenine synthase activity"/>
    <property type="evidence" value="ECO:0007669"/>
    <property type="project" value="UniProtKB-EC"/>
</dbReference>
<evidence type="ECO:0000256" key="9">
    <source>
        <dbReference type="HAMAP-Rule" id="MF_01446"/>
    </source>
</evidence>
<dbReference type="PANTHER" id="PTHR11735">
    <property type="entry name" value="TRNA N6-ADENOSINE THREONYLCARBAMOYLTRANSFERASE"/>
    <property type="match status" value="1"/>
</dbReference>
<feature type="binding site" evidence="9">
    <location>
        <position position="109"/>
    </location>
    <ligand>
        <name>Fe cation</name>
        <dbReference type="ChEBI" id="CHEBI:24875"/>
    </ligand>
</feature>
<gene>
    <name evidence="9 11" type="primary">kae1</name>
    <name evidence="11" type="ORF">H1016_04840</name>
</gene>
<feature type="binding site" evidence="9">
    <location>
        <position position="130"/>
    </location>
    <ligand>
        <name>Fe cation</name>
        <dbReference type="ChEBI" id="CHEBI:24875"/>
    </ligand>
</feature>
<comment type="subcellular location">
    <subcellularLocation>
        <location evidence="1 9">Cytoplasm</location>
    </subcellularLocation>
</comment>
<dbReference type="AlphaFoldDB" id="A0A832V4M8"/>
<accession>A0A832V4M8</accession>
<feature type="domain" description="Gcp-like" evidence="10">
    <location>
        <begin position="29"/>
        <end position="295"/>
    </location>
</feature>
<keyword evidence="7 9" id="KW-0012">Acyltransferase</keyword>
<evidence type="ECO:0000256" key="5">
    <source>
        <dbReference type="ARBA" id="ARBA00022723"/>
    </source>
</evidence>
<dbReference type="Pfam" id="PF00814">
    <property type="entry name" value="TsaD"/>
    <property type="match status" value="1"/>
</dbReference>
<evidence type="ECO:0000256" key="2">
    <source>
        <dbReference type="ARBA" id="ARBA00022490"/>
    </source>
</evidence>
<dbReference type="EMBL" id="DVAB01000039">
    <property type="protein sequence ID" value="HIK00837.1"/>
    <property type="molecule type" value="Genomic_DNA"/>
</dbReference>
<proteinExistence type="inferred from homology"/>
<evidence type="ECO:0000256" key="4">
    <source>
        <dbReference type="ARBA" id="ARBA00022694"/>
    </source>
</evidence>
<feature type="binding site" evidence="9">
    <location>
        <position position="113"/>
    </location>
    <ligand>
        <name>Fe cation</name>
        <dbReference type="ChEBI" id="CHEBI:24875"/>
    </ligand>
</feature>
<dbReference type="GO" id="GO:0005737">
    <property type="term" value="C:cytoplasm"/>
    <property type="evidence" value="ECO:0007669"/>
    <property type="project" value="UniProtKB-SubCell"/>
</dbReference>
<dbReference type="FunFam" id="3.30.420.40:FF:000038">
    <property type="entry name" value="Probable tRNA N6-adenosine threonylcarbamoyltransferase"/>
    <property type="match status" value="1"/>
</dbReference>
<comment type="catalytic activity">
    <reaction evidence="8 9">
        <text>L-threonylcarbamoyladenylate + adenosine(37) in tRNA = N(6)-L-threonylcarbamoyladenosine(37) in tRNA + AMP + H(+)</text>
        <dbReference type="Rhea" id="RHEA:37059"/>
        <dbReference type="Rhea" id="RHEA-COMP:10162"/>
        <dbReference type="Rhea" id="RHEA-COMP:10163"/>
        <dbReference type="ChEBI" id="CHEBI:15378"/>
        <dbReference type="ChEBI" id="CHEBI:73682"/>
        <dbReference type="ChEBI" id="CHEBI:74411"/>
        <dbReference type="ChEBI" id="CHEBI:74418"/>
        <dbReference type="ChEBI" id="CHEBI:456215"/>
        <dbReference type="EC" id="2.3.1.234"/>
    </reaction>
</comment>
<keyword evidence="5 9" id="KW-0479">Metal-binding</keyword>
<keyword evidence="4 9" id="KW-0819">tRNA processing</keyword>